<protein>
    <recommendedName>
        <fullName evidence="2">DUF6533 domain-containing protein</fullName>
    </recommendedName>
</protein>
<evidence type="ECO:0000259" key="2">
    <source>
        <dbReference type="Pfam" id="PF20151"/>
    </source>
</evidence>
<organism evidence="3 4">
    <name type="scientific">Lentinus brumalis</name>
    <dbReference type="NCBI Taxonomy" id="2498619"/>
    <lineage>
        <taxon>Eukaryota</taxon>
        <taxon>Fungi</taxon>
        <taxon>Dikarya</taxon>
        <taxon>Basidiomycota</taxon>
        <taxon>Agaricomycotina</taxon>
        <taxon>Agaricomycetes</taxon>
        <taxon>Polyporales</taxon>
        <taxon>Polyporaceae</taxon>
        <taxon>Lentinus</taxon>
    </lineage>
</organism>
<accession>A0A371CJX0</accession>
<dbReference type="EMBL" id="KZ857549">
    <property type="protein sequence ID" value="RDX40557.1"/>
    <property type="molecule type" value="Genomic_DNA"/>
</dbReference>
<feature type="domain" description="DUF6533" evidence="2">
    <location>
        <begin position="59"/>
        <end position="104"/>
    </location>
</feature>
<evidence type="ECO:0000313" key="3">
    <source>
        <dbReference type="EMBL" id="RDX40557.1"/>
    </source>
</evidence>
<dbReference type="STRING" id="139420.A0A371CJX0"/>
<feature type="compositionally biased region" description="Low complexity" evidence="1">
    <location>
        <begin position="303"/>
        <end position="312"/>
    </location>
</feature>
<dbReference type="OrthoDB" id="2756746at2759"/>
<dbReference type="InterPro" id="IPR045340">
    <property type="entry name" value="DUF6533"/>
</dbReference>
<dbReference type="AlphaFoldDB" id="A0A371CJX0"/>
<evidence type="ECO:0000313" key="4">
    <source>
        <dbReference type="Proteomes" id="UP000256964"/>
    </source>
</evidence>
<sequence>MVTLLHDLRPAMRRMPLQSSHNLKATLWSLPDSSMPPPSDADAAAATVTLFDALYTDWYCGLAASVLFIYDAFVTFDREVACFWATERKGGASVLFFANRWISMTLYSMLLVQFAAFSSDKTPIDVPLSRLHLRHYLYCNTSPGQARYGYHISGENFPPFGCVEVDDMSDALFLRPDMLLIYITWTKLSSRGAMRGILQSTRLSLSDVLFNDGTIYFILTAILISRFLLDLQETNQAVVRVDPDDPLHTSRDPYDTPSFISSLGAFVHPDDSVRSDNEFEMYDVSRPVGEEEDGAGVSKVQQAAAPASSSSV</sequence>
<evidence type="ECO:0000256" key="1">
    <source>
        <dbReference type="SAM" id="MobiDB-lite"/>
    </source>
</evidence>
<feature type="region of interest" description="Disordered" evidence="1">
    <location>
        <begin position="284"/>
        <end position="312"/>
    </location>
</feature>
<dbReference type="Pfam" id="PF20151">
    <property type="entry name" value="DUF6533"/>
    <property type="match status" value="1"/>
</dbReference>
<reference evidence="3 4" key="1">
    <citation type="journal article" date="2018" name="Biotechnol. Biofuels">
        <title>Integrative visual omics of the white-rot fungus Polyporus brumalis exposes the biotechnological potential of its oxidative enzymes for delignifying raw plant biomass.</title>
        <authorList>
            <person name="Miyauchi S."/>
            <person name="Rancon A."/>
            <person name="Drula E."/>
            <person name="Hage H."/>
            <person name="Chaduli D."/>
            <person name="Favel A."/>
            <person name="Grisel S."/>
            <person name="Henrissat B."/>
            <person name="Herpoel-Gimbert I."/>
            <person name="Ruiz-Duenas F.J."/>
            <person name="Chevret D."/>
            <person name="Hainaut M."/>
            <person name="Lin J."/>
            <person name="Wang M."/>
            <person name="Pangilinan J."/>
            <person name="Lipzen A."/>
            <person name="Lesage-Meessen L."/>
            <person name="Navarro D."/>
            <person name="Riley R."/>
            <person name="Grigoriev I.V."/>
            <person name="Zhou S."/>
            <person name="Raouche S."/>
            <person name="Rosso M.N."/>
        </authorList>
    </citation>
    <scope>NUCLEOTIDE SEQUENCE [LARGE SCALE GENOMIC DNA]</scope>
    <source>
        <strain evidence="3 4">BRFM 1820</strain>
    </source>
</reference>
<keyword evidence="4" id="KW-1185">Reference proteome</keyword>
<proteinExistence type="predicted"/>
<dbReference type="Proteomes" id="UP000256964">
    <property type="component" value="Unassembled WGS sequence"/>
</dbReference>
<gene>
    <name evidence="3" type="ORF">OH76DRAFT_1423637</name>
</gene>
<name>A0A371CJX0_9APHY</name>